<proteinExistence type="predicted"/>
<dbReference type="AlphaFoldDB" id="A0A3P3XMW7"/>
<reference evidence="1" key="1">
    <citation type="submission" date="2017-02" db="EMBL/GenBank/DDBJ databases">
        <authorList>
            <person name="Regsiter A."/>
            <person name="William W."/>
        </authorList>
    </citation>
    <scope>NUCLEOTIDE SEQUENCE</scope>
    <source>
        <strain evidence="1">BdmA 4</strain>
    </source>
</reference>
<protein>
    <submittedName>
        <fullName evidence="1">Uncharacterized protein</fullName>
    </submittedName>
</protein>
<name>A0A3P3XMW7_9SPIR</name>
<evidence type="ECO:0000313" key="1">
    <source>
        <dbReference type="EMBL" id="SLM17636.1"/>
    </source>
</evidence>
<gene>
    <name evidence="1" type="ORF">SPIRO4BDMA_40205</name>
</gene>
<dbReference type="EMBL" id="FWDO01000004">
    <property type="protein sequence ID" value="SLM17636.1"/>
    <property type="molecule type" value="Genomic_DNA"/>
</dbReference>
<accession>A0A3P3XMW7</accession>
<sequence>MTAEWEGDWSKVDISNTVLSEFSGSYMMFNGIARLTAGKVRADGGYRFTNFDTAGFSTRIANAETGVLLTIQPLRGISFGTFLPVPVEAQAASTTYQRMNLGASWDIPEVAIFKASYRMEPYILYGITPKGKELAVGGQLRAIENFLFTLGYRWFDVADEHDFFIDTSYRFPSTLLSAYAYLSVQSPLLYKGFKANIEQNIGKTALVAGTSVSWGEGPDVWWLDGWDVNPYLRYDFGGSSVQLGVDCTYTTSFAYKVQLTYTIGF</sequence>
<organism evidence="1">
    <name type="scientific">uncultured spirochete</name>
    <dbReference type="NCBI Taxonomy" id="156406"/>
    <lineage>
        <taxon>Bacteria</taxon>
        <taxon>Pseudomonadati</taxon>
        <taxon>Spirochaetota</taxon>
        <taxon>Spirochaetia</taxon>
        <taxon>Spirochaetales</taxon>
        <taxon>environmental samples</taxon>
    </lineage>
</organism>